<dbReference type="PROSITE" id="PS50011">
    <property type="entry name" value="PROTEIN_KINASE_DOM"/>
    <property type="match status" value="1"/>
</dbReference>
<evidence type="ECO:0000256" key="1">
    <source>
        <dbReference type="ARBA" id="ARBA00003747"/>
    </source>
</evidence>
<evidence type="ECO:0000256" key="9">
    <source>
        <dbReference type="ARBA" id="ARBA00033194"/>
    </source>
</evidence>
<dbReference type="SUPFAM" id="SSF56112">
    <property type="entry name" value="Protein kinase-like (PK-like)"/>
    <property type="match status" value="1"/>
</dbReference>
<dbReference type="AlphaFoldDB" id="A0AAN4PCB3"/>
<sequence>MEDKLFPPDYRHQHHRAKVCSTCADCTDLADPVCQRALEATCAELECDNTQLVQRTRRNQSYFPTVHIGLIASGDSVIKSGVHRDAISQEAGIIGFEMEGAGIWNTVPCVIIKGGCDYADSHKNKLWQEYAAATAAACAKAFPLGMSFTGFRDLLPEKKFPKDLVQRSIQLTLIALAFMHENNVIHTDISSNNILFGIEDPSIFSQIEEDEMTRPIARKVLDDRHIYFSRPLPVSTGLPVISDLGEARVGSGKQRGDIMPGIYRAPEVILDMGWDSKVDIWSMGTMVWDLVESSHLFFAKKDHVLNDEQHLAEMVSLMGPPPQDFLKRSGKCQQFWDMQGNWKGSVPIPEQTLAMRERQYSGEDNALFLTFLQKIFRWLPDERPTAEELAYDDFLMQPLLDPGSKGYM</sequence>
<protein>
    <recommendedName>
        <fullName evidence="6">EKC/KEOPS complex subunit BUD32</fullName>
        <ecNumber evidence="4">2.7.11.1</ecNumber>
    </recommendedName>
    <alternativeName>
        <fullName evidence="8 9">Atypical Serine/threonine protein kinase BUD32</fullName>
    </alternativeName>
    <alternativeName>
        <fullName evidence="5">EKC/KEOPS complex subunit bud32</fullName>
    </alternativeName>
</protein>
<gene>
    <name evidence="13" type="ORF">ALT_1430</name>
</gene>
<evidence type="ECO:0000256" key="10">
    <source>
        <dbReference type="ARBA" id="ARBA00047899"/>
    </source>
</evidence>
<comment type="subcellular location">
    <subcellularLocation>
        <location evidence="2">Chromosome</location>
        <location evidence="2">Telomere</location>
    </subcellularLocation>
</comment>
<reference evidence="13 14" key="1">
    <citation type="submission" date="2015-11" db="EMBL/GenBank/DDBJ databases">
        <title>Aspergillus lentulus strain IFM 54703T.</title>
        <authorList>
            <person name="Kusuya Y."/>
            <person name="Sakai K."/>
            <person name="Kamei K."/>
            <person name="Takahashi H."/>
            <person name="Yaguchi T."/>
        </authorList>
    </citation>
    <scope>NUCLEOTIDE SEQUENCE [LARGE SCALE GENOMIC DNA]</scope>
    <source>
        <strain evidence="13 14">IFM 54703</strain>
    </source>
</reference>
<evidence type="ECO:0000256" key="4">
    <source>
        <dbReference type="ARBA" id="ARBA00012513"/>
    </source>
</evidence>
<dbReference type="InterPro" id="IPR008266">
    <property type="entry name" value="Tyr_kinase_AS"/>
</dbReference>
<dbReference type="EC" id="2.7.11.1" evidence="4"/>
<evidence type="ECO:0000313" key="14">
    <source>
        <dbReference type="Proteomes" id="UP000051487"/>
    </source>
</evidence>
<dbReference type="GO" id="GO:0000781">
    <property type="term" value="C:chromosome, telomeric region"/>
    <property type="evidence" value="ECO:0007669"/>
    <property type="project" value="UniProtKB-SubCell"/>
</dbReference>
<dbReference type="GO" id="GO:0009116">
    <property type="term" value="P:nucleoside metabolic process"/>
    <property type="evidence" value="ECO:0007669"/>
    <property type="project" value="InterPro"/>
</dbReference>
<name>A0AAN4PCB3_ASPLE</name>
<comment type="function">
    <text evidence="1">Component of the EKC/KEOPS complex that is required for the formation of a threonylcarbamoyl group on adenosine at position 37 (t(6)A37) in tRNAs that read codons beginning with adenine. The complex is probably involved in the transfer of the threonylcarbamoyl moiety of threonylcarbamoyl-AMP (TC-AMP) to the N6 group of A37. BUD32 has ATPase activity in the context of the EKC/KEOPS complex and likely plays a supporting role to the catalytic subunit KAE1. The EKC/KEOPS complex also promotes both telomere uncapping and telomere elongation. The complex is required for efficient recruitment of transcriptional coactivators.</text>
</comment>
<evidence type="ECO:0000256" key="5">
    <source>
        <dbReference type="ARBA" id="ARBA00013948"/>
    </source>
</evidence>
<dbReference type="PROSITE" id="PS00109">
    <property type="entry name" value="PROTEIN_KINASE_TYR"/>
    <property type="match status" value="1"/>
</dbReference>
<evidence type="ECO:0000256" key="8">
    <source>
        <dbReference type="ARBA" id="ARBA00030980"/>
    </source>
</evidence>
<dbReference type="PANTHER" id="PTHR46082:SF6">
    <property type="entry name" value="AAA+ ATPASE DOMAIN-CONTAINING PROTEIN-RELATED"/>
    <property type="match status" value="1"/>
</dbReference>
<dbReference type="GO" id="GO:0005524">
    <property type="term" value="F:ATP binding"/>
    <property type="evidence" value="ECO:0007669"/>
    <property type="project" value="InterPro"/>
</dbReference>
<evidence type="ECO:0000256" key="7">
    <source>
        <dbReference type="ARBA" id="ARBA00022895"/>
    </source>
</evidence>
<dbReference type="InterPro" id="IPR035994">
    <property type="entry name" value="Nucleoside_phosphorylase_sf"/>
</dbReference>
<dbReference type="SUPFAM" id="SSF53167">
    <property type="entry name" value="Purine and uridine phosphorylases"/>
    <property type="match status" value="1"/>
</dbReference>
<dbReference type="SMART" id="SM00220">
    <property type="entry name" value="S_TKc"/>
    <property type="match status" value="1"/>
</dbReference>
<evidence type="ECO:0000256" key="3">
    <source>
        <dbReference type="ARBA" id="ARBA00011534"/>
    </source>
</evidence>
<accession>A0AAN4PCB3</accession>
<comment type="catalytic activity">
    <reaction evidence="10">
        <text>L-threonyl-[protein] + ATP = O-phospho-L-threonyl-[protein] + ADP + H(+)</text>
        <dbReference type="Rhea" id="RHEA:46608"/>
        <dbReference type="Rhea" id="RHEA-COMP:11060"/>
        <dbReference type="Rhea" id="RHEA-COMP:11605"/>
        <dbReference type="ChEBI" id="CHEBI:15378"/>
        <dbReference type="ChEBI" id="CHEBI:30013"/>
        <dbReference type="ChEBI" id="CHEBI:30616"/>
        <dbReference type="ChEBI" id="CHEBI:61977"/>
        <dbReference type="ChEBI" id="CHEBI:456216"/>
        <dbReference type="EC" id="2.7.11.1"/>
    </reaction>
</comment>
<dbReference type="GO" id="GO:0004674">
    <property type="term" value="F:protein serine/threonine kinase activity"/>
    <property type="evidence" value="ECO:0007669"/>
    <property type="project" value="UniProtKB-EC"/>
</dbReference>
<dbReference type="PANTHER" id="PTHR46082">
    <property type="entry name" value="ATP/GTP-BINDING PROTEIN-RELATED"/>
    <property type="match status" value="1"/>
</dbReference>
<proteinExistence type="predicted"/>
<keyword evidence="7" id="KW-0158">Chromosome</keyword>
<dbReference type="InterPro" id="IPR000719">
    <property type="entry name" value="Prot_kinase_dom"/>
</dbReference>
<organism evidence="13 14">
    <name type="scientific">Aspergillus lentulus</name>
    <dbReference type="NCBI Taxonomy" id="293939"/>
    <lineage>
        <taxon>Eukaryota</taxon>
        <taxon>Fungi</taxon>
        <taxon>Dikarya</taxon>
        <taxon>Ascomycota</taxon>
        <taxon>Pezizomycotina</taxon>
        <taxon>Eurotiomycetes</taxon>
        <taxon>Eurotiomycetidae</taxon>
        <taxon>Eurotiales</taxon>
        <taxon>Aspergillaceae</taxon>
        <taxon>Aspergillus</taxon>
        <taxon>Aspergillus subgen. Fumigati</taxon>
    </lineage>
</organism>
<dbReference type="InterPro" id="IPR011009">
    <property type="entry name" value="Kinase-like_dom_sf"/>
</dbReference>
<evidence type="ECO:0000256" key="2">
    <source>
        <dbReference type="ARBA" id="ARBA00004574"/>
    </source>
</evidence>
<dbReference type="Proteomes" id="UP000051487">
    <property type="component" value="Unassembled WGS sequence"/>
</dbReference>
<keyword evidence="7" id="KW-0779">Telomere</keyword>
<evidence type="ECO:0000259" key="12">
    <source>
        <dbReference type="PROSITE" id="PS50011"/>
    </source>
</evidence>
<comment type="caution">
    <text evidence="13">The sequence shown here is derived from an EMBL/GenBank/DDBJ whole genome shotgun (WGS) entry which is preliminary data.</text>
</comment>
<evidence type="ECO:0000256" key="6">
    <source>
        <dbReference type="ARBA" id="ARBA00019973"/>
    </source>
</evidence>
<evidence type="ECO:0000256" key="11">
    <source>
        <dbReference type="ARBA" id="ARBA00048679"/>
    </source>
</evidence>
<feature type="domain" description="Protein kinase" evidence="12">
    <location>
        <begin position="1"/>
        <end position="395"/>
    </location>
</feature>
<evidence type="ECO:0000313" key="13">
    <source>
        <dbReference type="EMBL" id="GAQ04109.1"/>
    </source>
</evidence>
<dbReference type="InterPro" id="IPR053137">
    <property type="entry name" value="NLR-like"/>
</dbReference>
<comment type="catalytic activity">
    <reaction evidence="11">
        <text>L-seryl-[protein] + ATP = O-phospho-L-seryl-[protein] + ADP + H(+)</text>
        <dbReference type="Rhea" id="RHEA:17989"/>
        <dbReference type="Rhea" id="RHEA-COMP:9863"/>
        <dbReference type="Rhea" id="RHEA-COMP:11604"/>
        <dbReference type="ChEBI" id="CHEBI:15378"/>
        <dbReference type="ChEBI" id="CHEBI:29999"/>
        <dbReference type="ChEBI" id="CHEBI:30616"/>
        <dbReference type="ChEBI" id="CHEBI:83421"/>
        <dbReference type="ChEBI" id="CHEBI:456216"/>
        <dbReference type="EC" id="2.7.11.1"/>
    </reaction>
</comment>
<dbReference type="Gene3D" id="3.40.50.1580">
    <property type="entry name" value="Nucleoside phosphorylase domain"/>
    <property type="match status" value="1"/>
</dbReference>
<dbReference type="Gene3D" id="1.10.510.10">
    <property type="entry name" value="Transferase(Phosphotransferase) domain 1"/>
    <property type="match status" value="1"/>
</dbReference>
<dbReference type="EMBL" id="BCLY01000004">
    <property type="protein sequence ID" value="GAQ04109.1"/>
    <property type="molecule type" value="Genomic_DNA"/>
</dbReference>
<comment type="subunit">
    <text evidence="3">Component of the EKC/KEOPS complex composed of at least BUD32, CGI121, GON7, KAE1 and PCC1; the whole complex dimerizes.</text>
</comment>
<dbReference type="Pfam" id="PF00069">
    <property type="entry name" value="Pkinase"/>
    <property type="match status" value="1"/>
</dbReference>